<keyword evidence="3 6" id="KW-0378">Hydrolase</keyword>
<dbReference type="Gene3D" id="3.30.2010.10">
    <property type="entry name" value="Metalloproteases ('zincins'), catalytic domain"/>
    <property type="match status" value="1"/>
</dbReference>
<evidence type="ECO:0000256" key="5">
    <source>
        <dbReference type="ARBA" id="ARBA00023049"/>
    </source>
</evidence>
<keyword evidence="8" id="KW-0812">Transmembrane</keyword>
<dbReference type="Proteomes" id="UP000765802">
    <property type="component" value="Unassembled WGS sequence"/>
</dbReference>
<feature type="region of interest" description="Disordered" evidence="7">
    <location>
        <begin position="330"/>
        <end position="356"/>
    </location>
</feature>
<evidence type="ECO:0000256" key="8">
    <source>
        <dbReference type="SAM" id="Phobius"/>
    </source>
</evidence>
<feature type="domain" description="Peptidase M48" evidence="9">
    <location>
        <begin position="164"/>
        <end position="328"/>
    </location>
</feature>
<protein>
    <recommendedName>
        <fullName evidence="9">Peptidase M48 domain-containing protein</fullName>
    </recommendedName>
</protein>
<dbReference type="Pfam" id="PF01435">
    <property type="entry name" value="Peptidase_M48"/>
    <property type="match status" value="1"/>
</dbReference>
<evidence type="ECO:0000259" key="9">
    <source>
        <dbReference type="Pfam" id="PF01435"/>
    </source>
</evidence>
<keyword evidence="5 6" id="KW-0482">Metalloprotease</keyword>
<name>A0ABR7MCK8_9BACT</name>
<dbReference type="PANTHER" id="PTHR22726:SF1">
    <property type="entry name" value="METALLOENDOPEPTIDASE OMA1, MITOCHONDRIAL"/>
    <property type="match status" value="1"/>
</dbReference>
<evidence type="ECO:0000256" key="1">
    <source>
        <dbReference type="ARBA" id="ARBA00022670"/>
    </source>
</evidence>
<dbReference type="InterPro" id="IPR051156">
    <property type="entry name" value="Mito/Outer_Membr_Metalloprot"/>
</dbReference>
<dbReference type="EMBL" id="MBUA01000027">
    <property type="protein sequence ID" value="MBC6492278.1"/>
    <property type="molecule type" value="Genomic_DNA"/>
</dbReference>
<accession>A0ABR7MCK8</accession>
<gene>
    <name evidence="10" type="ORF">BC349_14545</name>
</gene>
<evidence type="ECO:0000256" key="7">
    <source>
        <dbReference type="SAM" id="MobiDB-lite"/>
    </source>
</evidence>
<keyword evidence="11" id="KW-1185">Reference proteome</keyword>
<dbReference type="PANTHER" id="PTHR22726">
    <property type="entry name" value="METALLOENDOPEPTIDASE OMA1"/>
    <property type="match status" value="1"/>
</dbReference>
<reference evidence="10 11" key="1">
    <citation type="submission" date="2016-07" db="EMBL/GenBank/DDBJ databases">
        <title>Genome analysis of Flavihumibacter stibioxidans YS-17.</title>
        <authorList>
            <person name="Shi K."/>
            <person name="Han Y."/>
            <person name="Wang G."/>
        </authorList>
    </citation>
    <scope>NUCLEOTIDE SEQUENCE [LARGE SCALE GENOMIC DNA]</scope>
    <source>
        <strain evidence="10 11">YS-17</strain>
    </source>
</reference>
<dbReference type="RefSeq" id="WP_187257587.1">
    <property type="nucleotide sequence ID" value="NZ_JBHULF010000006.1"/>
</dbReference>
<comment type="caution">
    <text evidence="10">The sequence shown here is derived from an EMBL/GenBank/DDBJ whole genome shotgun (WGS) entry which is preliminary data.</text>
</comment>
<proteinExistence type="inferred from homology"/>
<keyword evidence="8" id="KW-0472">Membrane</keyword>
<evidence type="ECO:0000313" key="11">
    <source>
        <dbReference type="Proteomes" id="UP000765802"/>
    </source>
</evidence>
<evidence type="ECO:0000256" key="2">
    <source>
        <dbReference type="ARBA" id="ARBA00022723"/>
    </source>
</evidence>
<comment type="similarity">
    <text evidence="6">Belongs to the peptidase M48 family.</text>
</comment>
<keyword evidence="2" id="KW-0479">Metal-binding</keyword>
<keyword evidence="8" id="KW-1133">Transmembrane helix</keyword>
<evidence type="ECO:0000256" key="4">
    <source>
        <dbReference type="ARBA" id="ARBA00022833"/>
    </source>
</evidence>
<comment type="cofactor">
    <cofactor evidence="6">
        <name>Zn(2+)</name>
        <dbReference type="ChEBI" id="CHEBI:29105"/>
    </cofactor>
    <text evidence="6">Binds 1 zinc ion per subunit.</text>
</comment>
<dbReference type="CDD" id="cd07332">
    <property type="entry name" value="M48C_Oma1_like"/>
    <property type="match status" value="1"/>
</dbReference>
<feature type="transmembrane region" description="Helical" evidence="8">
    <location>
        <begin position="99"/>
        <end position="119"/>
    </location>
</feature>
<organism evidence="10 11">
    <name type="scientific">Flavihumibacter stibioxidans</name>
    <dbReference type="NCBI Taxonomy" id="1834163"/>
    <lineage>
        <taxon>Bacteria</taxon>
        <taxon>Pseudomonadati</taxon>
        <taxon>Bacteroidota</taxon>
        <taxon>Chitinophagia</taxon>
        <taxon>Chitinophagales</taxon>
        <taxon>Chitinophagaceae</taxon>
        <taxon>Flavihumibacter</taxon>
    </lineage>
</organism>
<evidence type="ECO:0000256" key="6">
    <source>
        <dbReference type="RuleBase" id="RU003983"/>
    </source>
</evidence>
<keyword evidence="1 6" id="KW-0645">Protease</keyword>
<dbReference type="InterPro" id="IPR001915">
    <property type="entry name" value="Peptidase_M48"/>
</dbReference>
<evidence type="ECO:0000313" key="10">
    <source>
        <dbReference type="EMBL" id="MBC6492278.1"/>
    </source>
</evidence>
<keyword evidence="4 6" id="KW-0862">Zinc</keyword>
<evidence type="ECO:0000256" key="3">
    <source>
        <dbReference type="ARBA" id="ARBA00022801"/>
    </source>
</evidence>
<sequence length="356" mass="39123">MDSTIVQYFQKKSAGFLPARMLLFNNAIQLYSPDENSFIAAYPYNGISLIAREQGSARFSLLPDRSAELEVPEQHFLLTELLKATNVKLQKRKKRMGKLVLPAALLAMAGLAAALYYLLVAGVSSIGLQLISPKKEAELGKMIYSSMVSGMPVDTAAGVKLAAFAEKLKLSENYTLHFTVVDEKEVNAFAIPGGHIVVYKGILQQMQRPEELAALLGHEASHVNERHSLRNMLQELTGTFVLSLVLGDMGALGTTIAGNANKLRSLSYSRGLEEEADEKGMERLLQNSVDPKGMIWLMDRLKESEKEVSMPGFLSTHPLTEERKASAQKFVSKHPGGNNKTAALEESWTALKEATR</sequence>